<evidence type="ECO:0000313" key="2">
    <source>
        <dbReference type="EMBL" id="WDE98692.1"/>
    </source>
</evidence>
<dbReference type="InterPro" id="IPR003959">
    <property type="entry name" value="ATPase_AAA_core"/>
</dbReference>
<gene>
    <name evidence="2" type="ORF">PQO03_12680</name>
</gene>
<keyword evidence="3" id="KW-1185">Reference proteome</keyword>
<accession>A0ABY7VY95</accession>
<sequence>MIRKISIENFFSIKNELVLDFKLSKRVPDLEAFYKNEMGERYPKILAFFGHNAAGKTNILRALSFLKFFALGAVEMNKGGNAPFEPYLFDEESADQSTKFKLEFSIGEEVFSYILELNQSEVLLEVLKTKRSTYFKREGEKISGRLKMVKKLIGFIAEDVSVLTFCYKNKLQDPELEPVLNFFEDLSTNINPVGNEDLVNKTFRVNAIVKARLELKKRIVDFLKRASLGISDLRFKDKEIMCQGELKKRSCAYVYHRVNGEEKELLMTQESKGVQYLYLMLFEIFRALESGGTVIIDEVNAHLHAHVIKEFLDLFNDSESNPHGAQLILSGHADYIMNYLEKEQIILCEKNEFCVTEAFLLKDLKGLRRQDNIRDLYNAGAYGGIALEL</sequence>
<dbReference type="EMBL" id="CP117812">
    <property type="protein sequence ID" value="WDE98692.1"/>
    <property type="molecule type" value="Genomic_DNA"/>
</dbReference>
<evidence type="ECO:0000259" key="1">
    <source>
        <dbReference type="Pfam" id="PF13304"/>
    </source>
</evidence>
<name>A0ABY7VY95_9BACT</name>
<dbReference type="Proteomes" id="UP001214250">
    <property type="component" value="Chromosome 2"/>
</dbReference>
<dbReference type="InterPro" id="IPR051396">
    <property type="entry name" value="Bact_Antivir_Def_Nuclease"/>
</dbReference>
<dbReference type="PANTHER" id="PTHR43581">
    <property type="entry name" value="ATP/GTP PHOSPHATASE"/>
    <property type="match status" value="1"/>
</dbReference>
<dbReference type="Gene3D" id="3.40.50.300">
    <property type="entry name" value="P-loop containing nucleotide triphosphate hydrolases"/>
    <property type="match status" value="1"/>
</dbReference>
<organism evidence="2 3">
    <name type="scientific">Lentisphaera profundi</name>
    <dbReference type="NCBI Taxonomy" id="1658616"/>
    <lineage>
        <taxon>Bacteria</taxon>
        <taxon>Pseudomonadati</taxon>
        <taxon>Lentisphaerota</taxon>
        <taxon>Lentisphaeria</taxon>
        <taxon>Lentisphaerales</taxon>
        <taxon>Lentisphaeraceae</taxon>
        <taxon>Lentisphaera</taxon>
    </lineage>
</organism>
<dbReference type="RefSeq" id="WP_274153561.1">
    <property type="nucleotide sequence ID" value="NZ_CP117812.1"/>
</dbReference>
<dbReference type="PANTHER" id="PTHR43581:SF2">
    <property type="entry name" value="EXCINUCLEASE ATPASE SUBUNIT"/>
    <property type="match status" value="1"/>
</dbReference>
<protein>
    <submittedName>
        <fullName evidence="2">AAA family ATPase</fullName>
    </submittedName>
</protein>
<dbReference type="SUPFAM" id="SSF52540">
    <property type="entry name" value="P-loop containing nucleoside triphosphate hydrolases"/>
    <property type="match status" value="1"/>
</dbReference>
<dbReference type="InterPro" id="IPR027417">
    <property type="entry name" value="P-loop_NTPase"/>
</dbReference>
<reference evidence="2 3" key="1">
    <citation type="submission" date="2023-02" db="EMBL/GenBank/DDBJ databases">
        <title>Genome sequence of Lentisphaera profundi SAORIC-696.</title>
        <authorList>
            <person name="Kim e."/>
            <person name="Cho J.-C."/>
            <person name="Choi A."/>
            <person name="Kang I."/>
        </authorList>
    </citation>
    <scope>NUCLEOTIDE SEQUENCE [LARGE SCALE GENOMIC DNA]</scope>
    <source>
        <strain evidence="2 3">SAORIC-696</strain>
    </source>
</reference>
<evidence type="ECO:0000313" key="3">
    <source>
        <dbReference type="Proteomes" id="UP001214250"/>
    </source>
</evidence>
<proteinExistence type="predicted"/>
<feature type="domain" description="ATPase AAA-type core" evidence="1">
    <location>
        <begin position="46"/>
        <end position="338"/>
    </location>
</feature>
<dbReference type="Pfam" id="PF13304">
    <property type="entry name" value="AAA_21"/>
    <property type="match status" value="1"/>
</dbReference>